<reference evidence="8 9" key="1">
    <citation type="submission" date="2017-08" db="EMBL/GenBank/DDBJ databases">
        <title>Genome sequence of Streptomyces albireticuli NRRL B-1670.</title>
        <authorList>
            <person name="Graham D.E."/>
            <person name="Mahan K.M."/>
            <person name="Klingeman D.M."/>
            <person name="Hettich R.L."/>
            <person name="Parry R.J."/>
            <person name="Spain J.C."/>
        </authorList>
    </citation>
    <scope>NUCLEOTIDE SEQUENCE [LARGE SCALE GENOMIC DNA]</scope>
    <source>
        <strain evidence="8 9">NRRL B-1670</strain>
    </source>
</reference>
<dbReference type="InterPro" id="IPR036388">
    <property type="entry name" value="WH-like_DNA-bd_sf"/>
</dbReference>
<gene>
    <name evidence="8" type="ORF">CK936_08075</name>
</gene>
<evidence type="ECO:0000256" key="5">
    <source>
        <dbReference type="SAM" id="MobiDB-lite"/>
    </source>
</evidence>
<dbReference type="PANTHER" id="PTHR43133:SF25">
    <property type="entry name" value="RNA POLYMERASE SIGMA FACTOR RFAY-RELATED"/>
    <property type="match status" value="1"/>
</dbReference>
<dbReference type="InterPro" id="IPR013249">
    <property type="entry name" value="RNA_pol_sigma70_r4_t2"/>
</dbReference>
<dbReference type="InterPro" id="IPR013324">
    <property type="entry name" value="RNA_pol_sigma_r3/r4-like"/>
</dbReference>
<feature type="domain" description="RNA polymerase sigma-70 region 2" evidence="6">
    <location>
        <begin position="16"/>
        <end position="84"/>
    </location>
</feature>
<name>A0A2A2DD37_9ACTN</name>
<proteinExistence type="inferred from homology"/>
<keyword evidence="3" id="KW-0731">Sigma factor</keyword>
<dbReference type="Proteomes" id="UP000218944">
    <property type="component" value="Unassembled WGS sequence"/>
</dbReference>
<evidence type="ECO:0000256" key="3">
    <source>
        <dbReference type="ARBA" id="ARBA00023082"/>
    </source>
</evidence>
<dbReference type="Gene3D" id="1.10.1740.10">
    <property type="match status" value="1"/>
</dbReference>
<dbReference type="SUPFAM" id="SSF88659">
    <property type="entry name" value="Sigma3 and sigma4 domains of RNA polymerase sigma factors"/>
    <property type="match status" value="1"/>
</dbReference>
<evidence type="ECO:0000256" key="2">
    <source>
        <dbReference type="ARBA" id="ARBA00023015"/>
    </source>
</evidence>
<keyword evidence="2" id="KW-0805">Transcription regulation</keyword>
<dbReference type="NCBIfam" id="TIGR02937">
    <property type="entry name" value="sigma70-ECF"/>
    <property type="match status" value="1"/>
</dbReference>
<dbReference type="PANTHER" id="PTHR43133">
    <property type="entry name" value="RNA POLYMERASE ECF-TYPE SIGMA FACTO"/>
    <property type="match status" value="1"/>
</dbReference>
<feature type="region of interest" description="Disordered" evidence="5">
    <location>
        <begin position="179"/>
        <end position="205"/>
    </location>
</feature>
<keyword evidence="4" id="KW-0804">Transcription</keyword>
<evidence type="ECO:0000256" key="1">
    <source>
        <dbReference type="ARBA" id="ARBA00010641"/>
    </source>
</evidence>
<dbReference type="Pfam" id="PF04542">
    <property type="entry name" value="Sigma70_r2"/>
    <property type="match status" value="1"/>
</dbReference>
<feature type="domain" description="RNA polymerase sigma factor 70 region 4 type 2" evidence="7">
    <location>
        <begin position="118"/>
        <end position="168"/>
    </location>
</feature>
<organism evidence="8 9">
    <name type="scientific">Streptomyces albireticuli</name>
    <dbReference type="NCBI Taxonomy" id="1940"/>
    <lineage>
        <taxon>Bacteria</taxon>
        <taxon>Bacillati</taxon>
        <taxon>Actinomycetota</taxon>
        <taxon>Actinomycetes</taxon>
        <taxon>Kitasatosporales</taxon>
        <taxon>Streptomycetaceae</taxon>
        <taxon>Streptomyces</taxon>
    </lineage>
</organism>
<dbReference type="GO" id="GO:0003677">
    <property type="term" value="F:DNA binding"/>
    <property type="evidence" value="ECO:0007669"/>
    <property type="project" value="InterPro"/>
</dbReference>
<dbReference type="GO" id="GO:0016987">
    <property type="term" value="F:sigma factor activity"/>
    <property type="evidence" value="ECO:0007669"/>
    <property type="project" value="UniProtKB-KW"/>
</dbReference>
<evidence type="ECO:0000259" key="7">
    <source>
        <dbReference type="Pfam" id="PF08281"/>
    </source>
</evidence>
<dbReference type="InterPro" id="IPR007627">
    <property type="entry name" value="RNA_pol_sigma70_r2"/>
</dbReference>
<dbReference type="GO" id="GO:0006352">
    <property type="term" value="P:DNA-templated transcription initiation"/>
    <property type="evidence" value="ECO:0007669"/>
    <property type="project" value="InterPro"/>
</dbReference>
<dbReference type="InterPro" id="IPR013325">
    <property type="entry name" value="RNA_pol_sigma_r2"/>
</dbReference>
<keyword evidence="9" id="KW-1185">Reference proteome</keyword>
<dbReference type="RefSeq" id="WP_095579791.1">
    <property type="nucleotide sequence ID" value="NZ_JAJQQQ010000011.1"/>
</dbReference>
<dbReference type="SUPFAM" id="SSF88946">
    <property type="entry name" value="Sigma2 domain of RNA polymerase sigma factors"/>
    <property type="match status" value="1"/>
</dbReference>
<dbReference type="Pfam" id="PF08281">
    <property type="entry name" value="Sigma70_r4_2"/>
    <property type="match status" value="1"/>
</dbReference>
<evidence type="ECO:0000313" key="9">
    <source>
        <dbReference type="Proteomes" id="UP000218944"/>
    </source>
</evidence>
<evidence type="ECO:0000313" key="8">
    <source>
        <dbReference type="EMBL" id="PAU49401.1"/>
    </source>
</evidence>
<dbReference type="Gene3D" id="1.10.10.10">
    <property type="entry name" value="Winged helix-like DNA-binding domain superfamily/Winged helix DNA-binding domain"/>
    <property type="match status" value="1"/>
</dbReference>
<protein>
    <submittedName>
        <fullName evidence="8">RNA polymerase</fullName>
    </submittedName>
</protein>
<dbReference type="InterPro" id="IPR014284">
    <property type="entry name" value="RNA_pol_sigma-70_dom"/>
</dbReference>
<evidence type="ECO:0000256" key="4">
    <source>
        <dbReference type="ARBA" id="ARBA00023163"/>
    </source>
</evidence>
<sequence length="205" mass="23168">MQARIRAGDPEAFRRLFREHAQLVHRYALRSTGDWATADDVVSLTFLEAWRLRDRLRVDGDSARPWLMGVAVNVLRNISRTARRHEKALARMPARDTVPDFAGELVDRMADAEQLAAAKRALGKLRRAEREVVTLCVWSGLSYAEAGEALGVPLGTVRSRLFRARERLRRLAERELRENAADAAVGPPVPGRRPGTTLPKEKWNR</sequence>
<dbReference type="AlphaFoldDB" id="A0A2A2DD37"/>
<evidence type="ECO:0000259" key="6">
    <source>
        <dbReference type="Pfam" id="PF04542"/>
    </source>
</evidence>
<comment type="caution">
    <text evidence="8">The sequence shown here is derived from an EMBL/GenBank/DDBJ whole genome shotgun (WGS) entry which is preliminary data.</text>
</comment>
<dbReference type="EMBL" id="NSJV01000154">
    <property type="protein sequence ID" value="PAU49401.1"/>
    <property type="molecule type" value="Genomic_DNA"/>
</dbReference>
<comment type="similarity">
    <text evidence="1">Belongs to the sigma-70 factor family. ECF subfamily.</text>
</comment>
<dbReference type="InterPro" id="IPR039425">
    <property type="entry name" value="RNA_pol_sigma-70-like"/>
</dbReference>
<accession>A0A2A2DD37</accession>